<keyword evidence="6" id="KW-0472">Membrane</keyword>
<dbReference type="Pfam" id="PF03127">
    <property type="entry name" value="GAT"/>
    <property type="match status" value="1"/>
</dbReference>
<keyword evidence="3" id="KW-0813">Transport</keyword>
<evidence type="ECO:0000259" key="9">
    <source>
        <dbReference type="PROSITE" id="PS50909"/>
    </source>
</evidence>
<evidence type="ECO:0000259" key="8">
    <source>
        <dbReference type="PROSITE" id="PS50179"/>
    </source>
</evidence>
<dbReference type="EMBL" id="VOIH02000011">
    <property type="protein sequence ID" value="KAF3432657.1"/>
    <property type="molecule type" value="Genomic_DNA"/>
</dbReference>
<name>A0A8K0GKK2_9ROSA</name>
<gene>
    <name evidence="10" type="ORF">FNV43_RR23759</name>
</gene>
<feature type="domain" description="GAT" evidence="9">
    <location>
        <begin position="222"/>
        <end position="309"/>
    </location>
</feature>
<dbReference type="GO" id="GO:0016020">
    <property type="term" value="C:membrane"/>
    <property type="evidence" value="ECO:0007669"/>
    <property type="project" value="UniProtKB-SubCell"/>
</dbReference>
<evidence type="ECO:0000256" key="5">
    <source>
        <dbReference type="ARBA" id="ARBA00022927"/>
    </source>
</evidence>
<dbReference type="InterPro" id="IPR038425">
    <property type="entry name" value="GAT_sf"/>
</dbReference>
<comment type="subcellular location">
    <subcellularLocation>
        <location evidence="1">Membrane</location>
        <topology evidence="1">Peripheral membrane protein</topology>
    </subcellularLocation>
</comment>
<feature type="domain" description="VHS" evidence="8">
    <location>
        <begin position="55"/>
        <end position="183"/>
    </location>
</feature>
<dbReference type="PIRSF" id="PIRSF036948">
    <property type="entry name" value="TOM1"/>
    <property type="match status" value="1"/>
</dbReference>
<dbReference type="GO" id="GO:0005737">
    <property type="term" value="C:cytoplasm"/>
    <property type="evidence" value="ECO:0007669"/>
    <property type="project" value="UniProtKB-ARBA"/>
</dbReference>
<evidence type="ECO:0000256" key="6">
    <source>
        <dbReference type="ARBA" id="ARBA00023136"/>
    </source>
</evidence>
<dbReference type="SMART" id="SM00288">
    <property type="entry name" value="VHS"/>
    <property type="match status" value="1"/>
</dbReference>
<dbReference type="InterPro" id="IPR004152">
    <property type="entry name" value="GAT_dom"/>
</dbReference>
<evidence type="ECO:0000256" key="3">
    <source>
        <dbReference type="ARBA" id="ARBA00022448"/>
    </source>
</evidence>
<dbReference type="InterPro" id="IPR014645">
    <property type="entry name" value="TOM1"/>
</dbReference>
<dbReference type="InterPro" id="IPR002014">
    <property type="entry name" value="VHS_dom"/>
</dbReference>
<dbReference type="InterPro" id="IPR044836">
    <property type="entry name" value="TOL_plant"/>
</dbReference>
<dbReference type="AlphaFoldDB" id="A0A8K0GKK2"/>
<dbReference type="PROSITE" id="PS50909">
    <property type="entry name" value="GAT"/>
    <property type="match status" value="1"/>
</dbReference>
<dbReference type="OrthoDB" id="2018246at2759"/>
<feature type="compositionally biased region" description="Gly residues" evidence="7">
    <location>
        <begin position="348"/>
        <end position="357"/>
    </location>
</feature>
<comment type="caution">
    <text evidence="10">The sequence shown here is derived from an EMBL/GenBank/DDBJ whole genome shotgun (WGS) entry which is preliminary data.</text>
</comment>
<organism evidence="10 11">
    <name type="scientific">Rhamnella rubrinervis</name>
    <dbReference type="NCBI Taxonomy" id="2594499"/>
    <lineage>
        <taxon>Eukaryota</taxon>
        <taxon>Viridiplantae</taxon>
        <taxon>Streptophyta</taxon>
        <taxon>Embryophyta</taxon>
        <taxon>Tracheophyta</taxon>
        <taxon>Spermatophyta</taxon>
        <taxon>Magnoliopsida</taxon>
        <taxon>eudicotyledons</taxon>
        <taxon>Gunneridae</taxon>
        <taxon>Pentapetalae</taxon>
        <taxon>rosids</taxon>
        <taxon>fabids</taxon>
        <taxon>Rosales</taxon>
        <taxon>Rhamnaceae</taxon>
        <taxon>rhamnoid group</taxon>
        <taxon>Rhamneae</taxon>
        <taxon>Rhamnella</taxon>
    </lineage>
</organism>
<keyword evidence="5" id="KW-0653">Protein transport</keyword>
<accession>A0A8K0GKK2</accession>
<evidence type="ECO:0008006" key="12">
    <source>
        <dbReference type="Google" id="ProtNLM"/>
    </source>
</evidence>
<dbReference type="GO" id="GO:0043328">
    <property type="term" value="P:protein transport to vacuole involved in ubiquitin-dependent protein catabolic process via the multivesicular body sorting pathway"/>
    <property type="evidence" value="ECO:0007669"/>
    <property type="project" value="InterPro"/>
</dbReference>
<dbReference type="PANTHER" id="PTHR46646">
    <property type="entry name" value="TOM1-LIKE PROTEIN 1"/>
    <property type="match status" value="1"/>
</dbReference>
<dbReference type="SUPFAM" id="SSF89009">
    <property type="entry name" value="GAT-like domain"/>
    <property type="match status" value="1"/>
</dbReference>
<evidence type="ECO:0000256" key="4">
    <source>
        <dbReference type="ARBA" id="ARBA00022553"/>
    </source>
</evidence>
<dbReference type="CDD" id="cd03561">
    <property type="entry name" value="VHS"/>
    <property type="match status" value="1"/>
</dbReference>
<reference evidence="10" key="1">
    <citation type="submission" date="2020-03" db="EMBL/GenBank/DDBJ databases">
        <title>A high-quality chromosome-level genome assembly of a woody plant with both climbing and erect habits, Rhamnella rubrinervis.</title>
        <authorList>
            <person name="Lu Z."/>
            <person name="Yang Y."/>
            <person name="Zhu X."/>
            <person name="Sun Y."/>
        </authorList>
    </citation>
    <scope>NUCLEOTIDE SEQUENCE</scope>
    <source>
        <strain evidence="10">BYM</strain>
        <tissue evidence="10">Leaf</tissue>
    </source>
</reference>
<dbReference type="Gene3D" id="1.25.40.90">
    <property type="match status" value="1"/>
</dbReference>
<keyword evidence="11" id="KW-1185">Reference proteome</keyword>
<dbReference type="CDD" id="cd14231">
    <property type="entry name" value="GAT_GGA-like_plant"/>
    <property type="match status" value="1"/>
</dbReference>
<sequence>MSDNLMEKVNALGERLKIGGAEVGRKMSAGMSSMSFKMKELFQGPNQADKVVEDATSEALEEPDWAMNLDICDMINTEKINSVDLIRGIKRRIMLKNPRVQYLSLVLLETCVKNCEKAFSEVAAERVLDEMVKLIDDPQTVVNNRNKALTLIEAWGESTSELRYLPVYEETYKSLRSRGIRFPGRDNESLAPIFTPPRSVQASELEASLPQQIQHDIPLQSFTADQTKEAFDVARNSIELLTTVLSSSPQQDALEDELTSTLVQQCRQSQFTVQRIIETAGENEALLFEALNVNDEIQKVLSKYEEMKKPSVGAAEQEPAMIPVAVEADESPRHAREDALIRKPAASRGGGAQGGGSNDDMMDDLDEMIFGKKGGGGGSSTEAPSAPPVPPQQPKNQQQSSSKDDLISF</sequence>
<dbReference type="FunFam" id="1.25.40.90:FF:000038">
    <property type="entry name" value="TOM1-like protein 2"/>
    <property type="match status" value="1"/>
</dbReference>
<dbReference type="Pfam" id="PF00790">
    <property type="entry name" value="VHS"/>
    <property type="match status" value="1"/>
</dbReference>
<keyword evidence="4" id="KW-0597">Phosphoprotein</keyword>
<dbReference type="PROSITE" id="PS50179">
    <property type="entry name" value="VHS"/>
    <property type="match status" value="1"/>
</dbReference>
<protein>
    <recommendedName>
        <fullName evidence="12">TOM1-like protein 2</fullName>
    </recommendedName>
</protein>
<evidence type="ECO:0000313" key="10">
    <source>
        <dbReference type="EMBL" id="KAF3432657.1"/>
    </source>
</evidence>
<dbReference type="Gene3D" id="1.20.58.160">
    <property type="match status" value="1"/>
</dbReference>
<comment type="similarity">
    <text evidence="2">Belongs to the TOM1 family.</text>
</comment>
<dbReference type="Proteomes" id="UP000796880">
    <property type="component" value="Unassembled WGS sequence"/>
</dbReference>
<dbReference type="InterPro" id="IPR008942">
    <property type="entry name" value="ENTH_VHS"/>
</dbReference>
<dbReference type="GO" id="GO:0035091">
    <property type="term" value="F:phosphatidylinositol binding"/>
    <property type="evidence" value="ECO:0007669"/>
    <property type="project" value="InterPro"/>
</dbReference>
<evidence type="ECO:0000256" key="7">
    <source>
        <dbReference type="SAM" id="MobiDB-lite"/>
    </source>
</evidence>
<dbReference type="SUPFAM" id="SSF48464">
    <property type="entry name" value="ENTH/VHS domain"/>
    <property type="match status" value="1"/>
</dbReference>
<evidence type="ECO:0000256" key="1">
    <source>
        <dbReference type="ARBA" id="ARBA00004170"/>
    </source>
</evidence>
<dbReference type="GO" id="GO:0043130">
    <property type="term" value="F:ubiquitin binding"/>
    <property type="evidence" value="ECO:0007669"/>
    <property type="project" value="InterPro"/>
</dbReference>
<evidence type="ECO:0000313" key="11">
    <source>
        <dbReference type="Proteomes" id="UP000796880"/>
    </source>
</evidence>
<proteinExistence type="inferred from homology"/>
<feature type="region of interest" description="Disordered" evidence="7">
    <location>
        <begin position="340"/>
        <end position="409"/>
    </location>
</feature>
<dbReference type="PANTHER" id="PTHR46646:SF1">
    <property type="entry name" value="TOM1-LIKE PROTEIN 1"/>
    <property type="match status" value="1"/>
</dbReference>
<evidence type="ECO:0000256" key="2">
    <source>
        <dbReference type="ARBA" id="ARBA00007708"/>
    </source>
</evidence>